<protein>
    <submittedName>
        <fullName evidence="4">Phosphopantetheine binding protein</fullName>
    </submittedName>
</protein>
<dbReference type="SMART" id="SM00823">
    <property type="entry name" value="PKS_PP"/>
    <property type="match status" value="1"/>
</dbReference>
<evidence type="ECO:0000256" key="1">
    <source>
        <dbReference type="ARBA" id="ARBA00022450"/>
    </source>
</evidence>
<accession>A0A543NNW6</accession>
<dbReference type="OrthoDB" id="3537906at2"/>
<dbReference type="PROSITE" id="PS50075">
    <property type="entry name" value="CARRIER"/>
    <property type="match status" value="1"/>
</dbReference>
<dbReference type="RefSeq" id="WP_141924825.1">
    <property type="nucleotide sequence ID" value="NZ_VFQC01000001.1"/>
</dbReference>
<dbReference type="InterPro" id="IPR009081">
    <property type="entry name" value="PP-bd_ACP"/>
</dbReference>
<feature type="domain" description="Carrier" evidence="3">
    <location>
        <begin position="3"/>
        <end position="79"/>
    </location>
</feature>
<keyword evidence="1" id="KW-0596">Phosphopantetheine</keyword>
<name>A0A543NNW6_9ACTN</name>
<dbReference type="GO" id="GO:0031177">
    <property type="term" value="F:phosphopantetheine binding"/>
    <property type="evidence" value="ECO:0007669"/>
    <property type="project" value="InterPro"/>
</dbReference>
<dbReference type="EMBL" id="VFQC01000001">
    <property type="protein sequence ID" value="TQN33466.1"/>
    <property type="molecule type" value="Genomic_DNA"/>
</dbReference>
<reference evidence="4 5" key="1">
    <citation type="submission" date="2019-06" db="EMBL/GenBank/DDBJ databases">
        <title>Sequencing the genomes of 1000 actinobacteria strains.</title>
        <authorList>
            <person name="Klenk H.-P."/>
        </authorList>
    </citation>
    <scope>NUCLEOTIDE SEQUENCE [LARGE SCALE GENOMIC DNA]</scope>
    <source>
        <strain evidence="4 5">DSM 45015</strain>
    </source>
</reference>
<keyword evidence="2" id="KW-0597">Phosphoprotein</keyword>
<dbReference type="SUPFAM" id="SSF47336">
    <property type="entry name" value="ACP-like"/>
    <property type="match status" value="1"/>
</dbReference>
<dbReference type="AlphaFoldDB" id="A0A543NNW6"/>
<dbReference type="Proteomes" id="UP000317422">
    <property type="component" value="Unassembled WGS sequence"/>
</dbReference>
<dbReference type="Pfam" id="PF00550">
    <property type="entry name" value="PP-binding"/>
    <property type="match status" value="1"/>
</dbReference>
<evidence type="ECO:0000313" key="5">
    <source>
        <dbReference type="Proteomes" id="UP000317422"/>
    </source>
</evidence>
<comment type="caution">
    <text evidence="4">The sequence shown here is derived from an EMBL/GenBank/DDBJ whole genome shotgun (WGS) entry which is preliminary data.</text>
</comment>
<dbReference type="Gene3D" id="1.10.1200.10">
    <property type="entry name" value="ACP-like"/>
    <property type="match status" value="1"/>
</dbReference>
<evidence type="ECO:0000313" key="4">
    <source>
        <dbReference type="EMBL" id="TQN33466.1"/>
    </source>
</evidence>
<keyword evidence="5" id="KW-1185">Reference proteome</keyword>
<sequence>MDKLTLTGLNRIANSCDGVEIEITEQDLDTSFLELDVDSLALVELAERAAESCGVPVPAEVFEDFRTPRLALEYVRRHAGGGEE</sequence>
<organism evidence="4 5">
    <name type="scientific">Haloactinospora alba</name>
    <dbReference type="NCBI Taxonomy" id="405555"/>
    <lineage>
        <taxon>Bacteria</taxon>
        <taxon>Bacillati</taxon>
        <taxon>Actinomycetota</taxon>
        <taxon>Actinomycetes</taxon>
        <taxon>Streptosporangiales</taxon>
        <taxon>Nocardiopsidaceae</taxon>
        <taxon>Haloactinospora</taxon>
    </lineage>
</organism>
<proteinExistence type="predicted"/>
<gene>
    <name evidence="4" type="ORF">FHX37_3486</name>
</gene>
<evidence type="ECO:0000259" key="3">
    <source>
        <dbReference type="PROSITE" id="PS50075"/>
    </source>
</evidence>
<evidence type="ECO:0000256" key="2">
    <source>
        <dbReference type="ARBA" id="ARBA00022553"/>
    </source>
</evidence>
<dbReference type="InterPro" id="IPR020806">
    <property type="entry name" value="PKS_PP-bd"/>
</dbReference>
<dbReference type="InterPro" id="IPR036736">
    <property type="entry name" value="ACP-like_sf"/>
</dbReference>